<sequence length="173" mass="19679">MHGQESPVTVAMYHGSSAEEEWRQDIAKYMEVRHPNILQLHGTAIAGNIHAAIFHDDLIPFEQFLDHYRHSPMLTTYILGCSNRDYKAALDSFHPVSQQSLGYGTLTFWIRRSTGRLCVELIRPFKWIYLDGTEYGHIQEIDLGSAPNIEAKVANSLTLGDYHKICGSNLVQY</sequence>
<protein>
    <submittedName>
        <fullName evidence="1">Uncharacterized protein</fullName>
    </submittedName>
</protein>
<evidence type="ECO:0000313" key="2">
    <source>
        <dbReference type="Proteomes" id="UP001215598"/>
    </source>
</evidence>
<keyword evidence="2" id="KW-1185">Reference proteome</keyword>
<accession>A0AAD7MU36</accession>
<proteinExistence type="predicted"/>
<name>A0AAD7MU36_9AGAR</name>
<evidence type="ECO:0000313" key="1">
    <source>
        <dbReference type="EMBL" id="KAJ7732703.1"/>
    </source>
</evidence>
<organism evidence="1 2">
    <name type="scientific">Mycena metata</name>
    <dbReference type="NCBI Taxonomy" id="1033252"/>
    <lineage>
        <taxon>Eukaryota</taxon>
        <taxon>Fungi</taxon>
        <taxon>Dikarya</taxon>
        <taxon>Basidiomycota</taxon>
        <taxon>Agaricomycotina</taxon>
        <taxon>Agaricomycetes</taxon>
        <taxon>Agaricomycetidae</taxon>
        <taxon>Agaricales</taxon>
        <taxon>Marasmiineae</taxon>
        <taxon>Mycenaceae</taxon>
        <taxon>Mycena</taxon>
    </lineage>
</organism>
<gene>
    <name evidence="1" type="ORF">B0H16DRAFT_175400</name>
</gene>
<comment type="caution">
    <text evidence="1">The sequence shown here is derived from an EMBL/GenBank/DDBJ whole genome shotgun (WGS) entry which is preliminary data.</text>
</comment>
<dbReference type="EMBL" id="JARKIB010000143">
    <property type="protein sequence ID" value="KAJ7732703.1"/>
    <property type="molecule type" value="Genomic_DNA"/>
</dbReference>
<reference evidence="1" key="1">
    <citation type="submission" date="2023-03" db="EMBL/GenBank/DDBJ databases">
        <title>Massive genome expansion in bonnet fungi (Mycena s.s.) driven by repeated elements and novel gene families across ecological guilds.</title>
        <authorList>
            <consortium name="Lawrence Berkeley National Laboratory"/>
            <person name="Harder C.B."/>
            <person name="Miyauchi S."/>
            <person name="Viragh M."/>
            <person name="Kuo A."/>
            <person name="Thoen E."/>
            <person name="Andreopoulos B."/>
            <person name="Lu D."/>
            <person name="Skrede I."/>
            <person name="Drula E."/>
            <person name="Henrissat B."/>
            <person name="Morin E."/>
            <person name="Kohler A."/>
            <person name="Barry K."/>
            <person name="LaButti K."/>
            <person name="Morin E."/>
            <person name="Salamov A."/>
            <person name="Lipzen A."/>
            <person name="Mereny Z."/>
            <person name="Hegedus B."/>
            <person name="Baldrian P."/>
            <person name="Stursova M."/>
            <person name="Weitz H."/>
            <person name="Taylor A."/>
            <person name="Grigoriev I.V."/>
            <person name="Nagy L.G."/>
            <person name="Martin F."/>
            <person name="Kauserud H."/>
        </authorList>
    </citation>
    <scope>NUCLEOTIDE SEQUENCE</scope>
    <source>
        <strain evidence="1">CBHHK182m</strain>
    </source>
</reference>
<dbReference type="AlphaFoldDB" id="A0AAD7MU36"/>
<dbReference type="Proteomes" id="UP001215598">
    <property type="component" value="Unassembled WGS sequence"/>
</dbReference>